<feature type="region of interest" description="Disordered" evidence="2">
    <location>
        <begin position="189"/>
        <end position="218"/>
    </location>
</feature>
<reference evidence="3" key="1">
    <citation type="journal article" date="2023" name="G3 (Bethesda)">
        <title>Whole genome assembly and annotation of the endangered Caribbean coral Acropora cervicornis.</title>
        <authorList>
            <person name="Selwyn J.D."/>
            <person name="Vollmer S.V."/>
        </authorList>
    </citation>
    <scope>NUCLEOTIDE SEQUENCE</scope>
    <source>
        <strain evidence="3">K2</strain>
    </source>
</reference>
<feature type="coiled-coil region" evidence="1">
    <location>
        <begin position="1317"/>
        <end position="1379"/>
    </location>
</feature>
<reference evidence="3" key="2">
    <citation type="journal article" date="2023" name="Science">
        <title>Genomic signatures of disease resistance in endangered staghorn corals.</title>
        <authorList>
            <person name="Vollmer S.V."/>
            <person name="Selwyn J.D."/>
            <person name="Despard B.A."/>
            <person name="Roesel C.L."/>
        </authorList>
    </citation>
    <scope>NUCLEOTIDE SEQUENCE</scope>
    <source>
        <tissue evidence="3">Whole Organism</tissue>
    </source>
</reference>
<gene>
    <name evidence="3" type="ORF">P5673_010673</name>
</gene>
<keyword evidence="4" id="KW-1185">Reference proteome</keyword>
<feature type="coiled-coil region" evidence="1">
    <location>
        <begin position="3408"/>
        <end position="3442"/>
    </location>
</feature>
<feature type="coiled-coil region" evidence="1">
    <location>
        <begin position="1860"/>
        <end position="2006"/>
    </location>
</feature>
<protein>
    <submittedName>
        <fullName evidence="3">Uncharacterized protein</fullName>
    </submittedName>
</protein>
<dbReference type="Proteomes" id="UP001249851">
    <property type="component" value="Unassembled WGS sequence"/>
</dbReference>
<evidence type="ECO:0000313" key="3">
    <source>
        <dbReference type="EMBL" id="KAK2565554.1"/>
    </source>
</evidence>
<feature type="coiled-coil region" evidence="1">
    <location>
        <begin position="2788"/>
        <end position="2945"/>
    </location>
</feature>
<feature type="region of interest" description="Disordered" evidence="2">
    <location>
        <begin position="758"/>
        <end position="826"/>
    </location>
</feature>
<evidence type="ECO:0000313" key="4">
    <source>
        <dbReference type="Proteomes" id="UP001249851"/>
    </source>
</evidence>
<feature type="coiled-coil region" evidence="1">
    <location>
        <begin position="851"/>
        <end position="965"/>
    </location>
</feature>
<accession>A0AAD9QQL2</accession>
<feature type="coiled-coil region" evidence="1">
    <location>
        <begin position="1619"/>
        <end position="1667"/>
    </location>
</feature>
<dbReference type="EMBL" id="JARQWQ010000019">
    <property type="protein sequence ID" value="KAK2565554.1"/>
    <property type="molecule type" value="Genomic_DNA"/>
</dbReference>
<feature type="compositionally biased region" description="Basic and acidic residues" evidence="2">
    <location>
        <begin position="207"/>
        <end position="218"/>
    </location>
</feature>
<proteinExistence type="predicted"/>
<name>A0AAD9QQL2_ACRCE</name>
<evidence type="ECO:0000256" key="2">
    <source>
        <dbReference type="SAM" id="MobiDB-lite"/>
    </source>
</evidence>
<keyword evidence="1" id="KW-0175">Coiled coil</keyword>
<feature type="region of interest" description="Disordered" evidence="2">
    <location>
        <begin position="1"/>
        <end position="24"/>
    </location>
</feature>
<dbReference type="GO" id="GO:0000785">
    <property type="term" value="C:chromatin"/>
    <property type="evidence" value="ECO:0007669"/>
    <property type="project" value="TreeGrafter"/>
</dbReference>
<feature type="coiled-coil region" evidence="1">
    <location>
        <begin position="2459"/>
        <end position="2715"/>
    </location>
</feature>
<sequence length="3454" mass="400899">MSNQPVEAPHVVEENDMNEAQDDVNKLIGSLRSEKKQTAVKDAIIEDLRYKIQILDGEIEDKESENGKYIAETRKLRAETITLKTEKKILERQVETVNESNKRLHNELHELRNKLRLQEAKIGELRVQRSEAFRNYQRSLQTSVDKGTRLRYFLQQLQNEIQAQSAASGKFQIQKEALETLMHEDIEGDSRFWNHGPTSGGEIWESSDSKSEEERRSLQKDVESTLIASLNKGPEGNVQVEKITTMIERIVSERMRSRLGQEKQTFARVSKIMQEAKHRIASLDNTESSYIEISQRLKDKIETQLDALDLELTSLSNELRLAHKSRKEVEETPRSITMTSKEVAKLDDICFARRASQVERLDLESAIQSMERKTVDSTDSESPNDLEILSMKRKMAHVLEEKLMLSDKLIESQSNLFNVERLLERKSMENQKMEKELQEKESRIMATEENLLQERKQVLNLKIGFGTPKKEVENARDAETQTDGKIRDRSHRVELKFVPGLQPTLTRKVETLRRELSLRRNSLPQLSKIVPLFNRVDKGVQTGDETNSGKRVRAARRFSLDITSSGHVKAGRRISRRELTLVNRPDTSLHLKKNEGDFKDLRTLSLASRESKSTSGKTCSNIAVERQEENQELKDNSRKARDIQEYLSFDQPKGVSELWTAIEETRCEEEEEEEQSMTQKEDLQDKSENLHDDIEPVIDEENSSKEDTLNSAFILDTKDDAVLNTGEGKFSLNMQQGDEACESVTNIVRLESVVHKMNQDLPNPETERGIKNNEISATEEMQEEKREENERGDVTRQKYQVDDLKMSPKDAHRQSKRNLQEKDKHELSNLTMSKQIVENQFASWETLDGNVGKTEKTFDELKRENHEWKRKNGEQRVEIENLKGTVEGFRIKEAETKLDKDRLQSSNSQLKITVDNLKNQVLDTDKRLEDLKTQLREHNQTISQNKQEKLRSEQLQQEITELETYIRDKDTALEQKWQEIAKRDQQIEKIAQEKEILEMMIQDVLSPKRDDISNCEDNENKALTEVQAKNLCVELPDEMFGRVHVEDLRKGLNEFKVQLRTLQVELELIQNENRNLENTVTQLRNDKRVQENELALLRNYIQEVETSVHDTQRTLKKNTEVMEYKEKELREVVNDAVMNTRQMESLETNLSNALQERDSNLAEKNEAIELLEETKRRLENEVHQLQMDVKRQISEETYNDLMSRLKEAERKYLLINQEKDKVVEDLNNTNERMIILQKDFSYAQATSRGKEDKIIMLTAEIVDLKAQIENKDKNLRSEEKLRMENMKSLDLLRFKMEKMETDDNRQRERLFSLKSACTEANEAYEIVKKQNNDLKLEIEKVKTRLSERDCELQATEKEKEEIEEQILNLSRTIDDLRKSSSFHVDDESVSPDSALGISLTSAFFEFSSDSSSPNTIASDNAFSGDNLGGRETGLLCKIPTMIENFKLVVQENEALRGKFYDLTVRNEKLGDEMRHLTELNEMLRNNTAMKEKGVFNLEDKVKTLENQLRDATSKVANAERRFSVVSSQADLLKSTLEDRTNDFKELEKKIEMLENKDKLVTLNYEHEASERKKFEDLSRKLMEENSLQRNVLQNIAKKISVPPLNLGENNISTQTDVAIETVEDTLDALLKNKKDLEMLSSNLQTELADLQLENKNLQKDITQSLKSEQMSKELKAELQAALDRDDLTSATIIELEKQKASLENQNKGLEEVIKDTEKKLKDVELRSEEMKTTIEKQEKSNEIFEREVQNSMLNLRKVNEENENLGNQLKSLQDKMAEIEITNDAYLSENEKLRTDVIALSQAKSEVALLISEAERQNNKLKEAADKERVNHEITVSQRNEAHKTSEALGNELEKTKNCLALMEERQRQAVISVEELQERNLDAAVENRRLEEELKLTKKGFTEMEEHFKNSVQQEEQLQQKLKLANLEITKLRTIQELNGKRNDTLEQDLIESKEKSKELEAQIEMNRLEKAELLKDDSQKKEIIKAREETIKRLQEERQSLSNGMYIATRKVLAQQQNMESLMKDISLMNREMIGSIRCTLSKDGSNLEEVPQNEAAQLESQGLMHHLRQTIRSTERSLDLLRLEAKVPENDMKKCQREIEFINKEFIPLRNQLSKFSATSSGLNEEIKRLKEDLSKKEALLEETTQQSNNVEEENVENRDSIIQLQRKCSELESLFGEYENKAEQQHTELVHANKRVSTLDSNLVRVEQKKTALEKQLLIAQEKISNLEACVRAMKDEARSDKKTIVTLETEVDKKKELAQELKTTEFILRDFKTKLEDALKEKEEAKAEIYGNRQQLCEQQVELKNAYKEVESLQKQVALEKEARQKVDTDLNEKTAMSKKYKSKLQEVERSFERLREYNSELEEKVAILDKAENTLTKETELQAMEMKRLEEDLAEIKNQYTKLRNTHESSEKERKMLANEMIVADEKIAKLQGTCSELLKEKESTSSKVISLNEALEVIISSNEKTAENLKKDLLTAKKELAVANSALERRQKQVDDLQEVLKNHELKIKSLEEKKQELLGKYWMCQNSLADADVTIQNLNSENKELKAKGTSRTERIQNLLDTLQSERDANENERAAWSEKVYKIQTQQQEQMKEFRYLQKDSEEVKASLEKTRNELKQTKESLNERERTLKEEVTTRDQAMEELLAKHEHLKNELITAQEVLTNTEVDKEELKELLGITSEKVERLEKELKERRGDIEDLLAETQAKLNVVQKMKTAQSDEHDIVELPFSEFTEIVDYHCEEDEGGVHGLDIHSLAPRISSMKDVMTSLHRTCLSSIYDNRGLQQELVAKTEEIKCLEDHLHKEGNNKSEVKKHLNGLEKSKAKLEHEVNRLRRQLGALKVKTLELEKKKDDEVAQMKGENIYLGRDLSNTKDALEAEKAKLKTCELEKERQLKDLEASHKQIGDGEVELEESKQQLHTLQENNQHLKRRIIELETNDRVSKQLTQEKDNELRATKFLFDELQRMHEHVKQCKAELSSKLDKAENQVVILENDSQEKINENKVLVEKIAALNGELAEKSSNLEKEVGEFRNCQEKCEELEIQLGSVQATNEILKHQLSAARKDLMHLQDILKTETDRSSKLRGQINDLQNQNDNLGSDLKNALGQKENTQELLSKLEANLNIAEEEAGNSFHEAENLKRQIVKIQSDACADSVHKQLEIGKFRAEADSLRKELSEKDRELNETRTKFKITQKENEHLKKDLSQKHSRESELKVDLTSTNSKLQSYVIERECWEREVKSVLNEIEQEKSASQSKEEKMKNMRARYEKEIKFLRDRIEVLELEVRMIQGANKQQRHADEISAKLALESKNMEIDNLKLCLQANMMHTSEKNDVMDIMKDSLQDRTREISRLMEQIRILKETYHLELGSLQADLKCAQMENMLSKHKETSMEFEDGKQETELLEVIKSSKRESEKLRKELERKIEEMKSLRKCILSERANEEKDPEYLI</sequence>
<feature type="region of interest" description="Disordered" evidence="2">
    <location>
        <begin position="607"/>
        <end position="638"/>
    </location>
</feature>
<feature type="coiled-coil region" evidence="1">
    <location>
        <begin position="1254"/>
        <end position="1281"/>
    </location>
</feature>
<organism evidence="3 4">
    <name type="scientific">Acropora cervicornis</name>
    <name type="common">Staghorn coral</name>
    <dbReference type="NCBI Taxonomy" id="6130"/>
    <lineage>
        <taxon>Eukaryota</taxon>
        <taxon>Metazoa</taxon>
        <taxon>Cnidaria</taxon>
        <taxon>Anthozoa</taxon>
        <taxon>Hexacorallia</taxon>
        <taxon>Scleractinia</taxon>
        <taxon>Astrocoeniina</taxon>
        <taxon>Acroporidae</taxon>
        <taxon>Acropora</taxon>
    </lineage>
</organism>
<feature type="coiled-coil region" evidence="1">
    <location>
        <begin position="416"/>
        <end position="457"/>
    </location>
</feature>
<comment type="caution">
    <text evidence="3">The sequence shown here is derived from an EMBL/GenBank/DDBJ whole genome shotgun (WGS) entry which is preliminary data.</text>
</comment>
<feature type="coiled-coil region" evidence="1">
    <location>
        <begin position="291"/>
        <end position="318"/>
    </location>
</feature>
<feature type="coiled-coil region" evidence="1">
    <location>
        <begin position="3237"/>
        <end position="3296"/>
    </location>
</feature>
<dbReference type="GO" id="GO:0000793">
    <property type="term" value="C:condensed chromosome"/>
    <property type="evidence" value="ECO:0007669"/>
    <property type="project" value="TreeGrafter"/>
</dbReference>
<feature type="coiled-coil region" evidence="1">
    <location>
        <begin position="1045"/>
        <end position="1093"/>
    </location>
</feature>
<dbReference type="GO" id="GO:0007076">
    <property type="term" value="P:mitotic chromosome condensation"/>
    <property type="evidence" value="ECO:0007669"/>
    <property type="project" value="TreeGrafter"/>
</dbReference>
<dbReference type="GO" id="GO:0000796">
    <property type="term" value="C:condensin complex"/>
    <property type="evidence" value="ECO:0007669"/>
    <property type="project" value="TreeGrafter"/>
</dbReference>
<evidence type="ECO:0000256" key="1">
    <source>
        <dbReference type="SAM" id="Coils"/>
    </source>
</evidence>
<dbReference type="PANTHER" id="PTHR43941:SF1">
    <property type="entry name" value="STRUCTURAL MAINTENANCE OF CHROMOSOMES PROTEIN 2"/>
    <property type="match status" value="1"/>
</dbReference>
<feature type="coiled-coil region" evidence="1">
    <location>
        <begin position="1692"/>
        <end position="1831"/>
    </location>
</feature>
<feature type="coiled-coil region" evidence="1">
    <location>
        <begin position="1466"/>
        <end position="1563"/>
    </location>
</feature>
<dbReference type="PANTHER" id="PTHR43941">
    <property type="entry name" value="STRUCTURAL MAINTENANCE OF CHROMOSOMES PROTEIN 2"/>
    <property type="match status" value="1"/>
</dbReference>
<feature type="compositionally biased region" description="Basic and acidic residues" evidence="2">
    <location>
        <begin position="625"/>
        <end position="638"/>
    </location>
</feature>
<dbReference type="GO" id="GO:0003682">
    <property type="term" value="F:chromatin binding"/>
    <property type="evidence" value="ECO:0007669"/>
    <property type="project" value="TreeGrafter"/>
</dbReference>
<feature type="coiled-coil region" evidence="1">
    <location>
        <begin position="2974"/>
        <end position="3208"/>
    </location>
</feature>
<feature type="coiled-coil region" evidence="1">
    <location>
        <begin position="1143"/>
        <end position="1225"/>
    </location>
</feature>
<feature type="coiled-coil region" evidence="1">
    <location>
        <begin position="2116"/>
        <end position="2426"/>
    </location>
</feature>
<feature type="compositionally biased region" description="Basic and acidic residues" evidence="2">
    <location>
        <begin position="783"/>
        <end position="826"/>
    </location>
</feature>
<feature type="compositionally biased region" description="Polar residues" evidence="2">
    <location>
        <begin position="607"/>
        <end position="621"/>
    </location>
</feature>